<dbReference type="EMBL" id="LS992241">
    <property type="protein sequence ID" value="SYX86685.1"/>
    <property type="molecule type" value="Genomic_DNA"/>
</dbReference>
<feature type="domain" description="Peptidase M48" evidence="13">
    <location>
        <begin position="103"/>
        <end position="335"/>
    </location>
</feature>
<dbReference type="PANTHER" id="PTHR43221">
    <property type="entry name" value="PROTEASE HTPX"/>
    <property type="match status" value="1"/>
</dbReference>
<keyword evidence="9 12" id="KW-1133">Transmembrane helix</keyword>
<keyword evidence="7" id="KW-0378">Hydrolase</keyword>
<name>A0A383RI06_PAEAL</name>
<proteinExistence type="predicted"/>
<evidence type="ECO:0000256" key="9">
    <source>
        <dbReference type="ARBA" id="ARBA00022989"/>
    </source>
</evidence>
<keyword evidence="10" id="KW-0482">Metalloprotease</keyword>
<keyword evidence="8" id="KW-0862">Zinc</keyword>
<keyword evidence="4 14" id="KW-0645">Protease</keyword>
<dbReference type="Proteomes" id="UP000304148">
    <property type="component" value="Chromosome"/>
</dbReference>
<evidence type="ECO:0000256" key="11">
    <source>
        <dbReference type="ARBA" id="ARBA00023136"/>
    </source>
</evidence>
<dbReference type="GO" id="GO:0004222">
    <property type="term" value="F:metalloendopeptidase activity"/>
    <property type="evidence" value="ECO:0007669"/>
    <property type="project" value="InterPro"/>
</dbReference>
<evidence type="ECO:0000256" key="12">
    <source>
        <dbReference type="SAM" id="Phobius"/>
    </source>
</evidence>
<reference evidence="15" key="1">
    <citation type="submission" date="2018-08" db="EMBL/GenBank/DDBJ databases">
        <authorList>
            <person name="Chevrot R."/>
        </authorList>
    </citation>
    <scope>NUCLEOTIDE SEQUENCE [LARGE SCALE GENOMIC DNA]</scope>
</reference>
<dbReference type="InterPro" id="IPR001915">
    <property type="entry name" value="Peptidase_M48"/>
</dbReference>
<evidence type="ECO:0000256" key="5">
    <source>
        <dbReference type="ARBA" id="ARBA00022692"/>
    </source>
</evidence>
<protein>
    <submittedName>
        <fullName evidence="14">Zn-dependent protease with chaperone function-like protein</fullName>
    </submittedName>
</protein>
<evidence type="ECO:0000256" key="3">
    <source>
        <dbReference type="ARBA" id="ARBA00022475"/>
    </source>
</evidence>
<dbReference type="PANTHER" id="PTHR43221:SF1">
    <property type="entry name" value="PROTEASE HTPX"/>
    <property type="match status" value="1"/>
</dbReference>
<evidence type="ECO:0000256" key="7">
    <source>
        <dbReference type="ARBA" id="ARBA00022801"/>
    </source>
</evidence>
<evidence type="ECO:0000313" key="15">
    <source>
        <dbReference type="Proteomes" id="UP000304148"/>
    </source>
</evidence>
<dbReference type="InterPro" id="IPR050083">
    <property type="entry name" value="HtpX_protease"/>
</dbReference>
<evidence type="ECO:0000256" key="6">
    <source>
        <dbReference type="ARBA" id="ARBA00022723"/>
    </source>
</evidence>
<feature type="transmembrane region" description="Helical" evidence="12">
    <location>
        <begin position="30"/>
        <end position="60"/>
    </location>
</feature>
<evidence type="ECO:0000256" key="1">
    <source>
        <dbReference type="ARBA" id="ARBA00001947"/>
    </source>
</evidence>
<evidence type="ECO:0000259" key="13">
    <source>
        <dbReference type="Pfam" id="PF01435"/>
    </source>
</evidence>
<sequence>MEVDYEKFAALIERLEKSAKRSPQGYKLRVLGLTVLGFSYIYLILAILLGLVGGLIWYSISTGRVNAGEVKLFIILIPLALIILRSLWVRFEQPEGRVLLRSEAPELYAEVDRMACELKAPRVDSIIVDEQFNAAMLQHPRLGMFGWHKNILIVGLPYMIASTPEEFRSTIAHELGHLSGGDSRFSGWVYRVVKTWGTIVGKLEEKNQFGTGLFKKFFNKFYPYYSAYTFVLRRANEYSADRASVQLAGAEVTASSLYKVHVLGAYLSEVFWPKQYRAAQRVSEPPRIYVSLEKFLKEGLPERTVRQWGQAALAERTGLTDTHPSLTDRLQAIQQSSDAPHVPSWESLSDSTAAEYFLGSLYKVLLEEVDNRWLAQIAASWQERYQEYAPVRAEHEELKQELQQQGKLSFEQGCRYAHTTELLYGGEEALPLLERINEEYVDQIEPLQEEGRIRLQYLDEGGIYLLERVMKLDMFRTNQMCRWIYNYLVHMGQYDQADSYAERAMEWMEENKDAFEERTHLSFQDNTYIDHGLSEQELEDAREKLASIPIIQEAYLVQKQLEHYPDQYGVYLYGVVVDVPQEAAGQEAEWLSAFTDKCADELDLPGAYVYMIDHAAYPGVIEQMKSIPGSFIYHAGTIDKKEVS</sequence>
<keyword evidence="6" id="KW-0479">Metal-binding</keyword>
<organism evidence="14 15">
    <name type="scientific">Paenibacillus alvei</name>
    <name type="common">Bacillus alvei</name>
    <dbReference type="NCBI Taxonomy" id="44250"/>
    <lineage>
        <taxon>Bacteria</taxon>
        <taxon>Bacillati</taxon>
        <taxon>Bacillota</taxon>
        <taxon>Bacilli</taxon>
        <taxon>Bacillales</taxon>
        <taxon>Paenibacillaceae</taxon>
        <taxon>Paenibacillus</taxon>
    </lineage>
</organism>
<keyword evidence="11 12" id="KW-0472">Membrane</keyword>
<gene>
    <name evidence="14" type="ORF">PBLR_15111</name>
</gene>
<dbReference type="GO" id="GO:0005886">
    <property type="term" value="C:plasma membrane"/>
    <property type="evidence" value="ECO:0007669"/>
    <property type="project" value="UniProtKB-SubCell"/>
</dbReference>
<keyword evidence="5 12" id="KW-0812">Transmembrane</keyword>
<evidence type="ECO:0000256" key="10">
    <source>
        <dbReference type="ARBA" id="ARBA00023049"/>
    </source>
</evidence>
<feature type="transmembrane region" description="Helical" evidence="12">
    <location>
        <begin position="72"/>
        <end position="91"/>
    </location>
</feature>
<dbReference type="CDD" id="cd07328">
    <property type="entry name" value="M48_Ste24p_like"/>
    <property type="match status" value="1"/>
</dbReference>
<comment type="subcellular location">
    <subcellularLocation>
        <location evidence="2">Cell membrane</location>
        <topology evidence="2">Multi-pass membrane protein</topology>
    </subcellularLocation>
</comment>
<dbReference type="Gene3D" id="3.30.2010.10">
    <property type="entry name" value="Metalloproteases ('zincins'), catalytic domain"/>
    <property type="match status" value="1"/>
</dbReference>
<evidence type="ECO:0000256" key="2">
    <source>
        <dbReference type="ARBA" id="ARBA00004651"/>
    </source>
</evidence>
<dbReference type="GO" id="GO:0046872">
    <property type="term" value="F:metal ion binding"/>
    <property type="evidence" value="ECO:0007669"/>
    <property type="project" value="UniProtKB-KW"/>
</dbReference>
<dbReference type="GO" id="GO:0006508">
    <property type="term" value="P:proteolysis"/>
    <property type="evidence" value="ECO:0007669"/>
    <property type="project" value="UniProtKB-KW"/>
</dbReference>
<evidence type="ECO:0000256" key="8">
    <source>
        <dbReference type="ARBA" id="ARBA00022833"/>
    </source>
</evidence>
<keyword evidence="3" id="KW-1003">Cell membrane</keyword>
<dbReference type="AlphaFoldDB" id="A0A383RI06"/>
<evidence type="ECO:0000313" key="14">
    <source>
        <dbReference type="EMBL" id="SYX86685.1"/>
    </source>
</evidence>
<dbReference type="Pfam" id="PF01435">
    <property type="entry name" value="Peptidase_M48"/>
    <property type="match status" value="1"/>
</dbReference>
<accession>A0A383RI06</accession>
<dbReference type="RefSeq" id="WP_138188539.1">
    <property type="nucleotide sequence ID" value="NZ_LS992241.1"/>
</dbReference>
<evidence type="ECO:0000256" key="4">
    <source>
        <dbReference type="ARBA" id="ARBA00022670"/>
    </source>
</evidence>
<comment type="cofactor">
    <cofactor evidence="1">
        <name>Zn(2+)</name>
        <dbReference type="ChEBI" id="CHEBI:29105"/>
    </cofactor>
</comment>